<evidence type="ECO:0000256" key="4">
    <source>
        <dbReference type="ARBA" id="ARBA00022840"/>
    </source>
</evidence>
<feature type="transmembrane region" description="Helical" evidence="7">
    <location>
        <begin position="30"/>
        <end position="50"/>
    </location>
</feature>
<evidence type="ECO:0000256" key="2">
    <source>
        <dbReference type="ARBA" id="ARBA00022692"/>
    </source>
</evidence>
<dbReference type="InterPro" id="IPR017871">
    <property type="entry name" value="ABC_transporter-like_CS"/>
</dbReference>
<dbReference type="SMART" id="SM00382">
    <property type="entry name" value="AAA"/>
    <property type="match status" value="1"/>
</dbReference>
<evidence type="ECO:0000256" key="6">
    <source>
        <dbReference type="ARBA" id="ARBA00023136"/>
    </source>
</evidence>
<reference evidence="10 11" key="1">
    <citation type="submission" date="2018-06" db="EMBL/GenBank/DDBJ databases">
        <title>Freshwater and sediment microbial communities from various areas in North America, analyzing microbe dynamics in response to fracking.</title>
        <authorList>
            <person name="Lamendella R."/>
        </authorList>
    </citation>
    <scope>NUCLEOTIDE SEQUENCE [LARGE SCALE GENOMIC DNA]</scope>
    <source>
        <strain evidence="10 11">3b_TX</strain>
    </source>
</reference>
<dbReference type="GO" id="GO:0016887">
    <property type="term" value="F:ATP hydrolysis activity"/>
    <property type="evidence" value="ECO:0007669"/>
    <property type="project" value="InterPro"/>
</dbReference>
<feature type="domain" description="ABC transporter" evidence="8">
    <location>
        <begin position="348"/>
        <end position="563"/>
    </location>
</feature>
<dbReference type="InterPro" id="IPR039421">
    <property type="entry name" value="Type_1_exporter"/>
</dbReference>
<dbReference type="InterPro" id="IPR027417">
    <property type="entry name" value="P-loop_NTPase"/>
</dbReference>
<feature type="transmembrane region" description="Helical" evidence="7">
    <location>
        <begin position="133"/>
        <end position="153"/>
    </location>
</feature>
<keyword evidence="5 7" id="KW-1133">Transmembrane helix</keyword>
<dbReference type="GO" id="GO:0005886">
    <property type="term" value="C:plasma membrane"/>
    <property type="evidence" value="ECO:0007669"/>
    <property type="project" value="UniProtKB-SubCell"/>
</dbReference>
<dbReference type="InterPro" id="IPR003439">
    <property type="entry name" value="ABC_transporter-like_ATP-bd"/>
</dbReference>
<keyword evidence="6 7" id="KW-0472">Membrane</keyword>
<evidence type="ECO:0000313" key="11">
    <source>
        <dbReference type="Proteomes" id="UP000253509"/>
    </source>
</evidence>
<dbReference type="InterPro" id="IPR011527">
    <property type="entry name" value="ABC1_TM_dom"/>
</dbReference>
<dbReference type="PANTHER" id="PTHR24221:SF654">
    <property type="entry name" value="ATP-BINDING CASSETTE SUB-FAMILY B MEMBER 6"/>
    <property type="match status" value="1"/>
</dbReference>
<evidence type="ECO:0000256" key="7">
    <source>
        <dbReference type="SAM" id="Phobius"/>
    </source>
</evidence>
<dbReference type="GO" id="GO:0005524">
    <property type="term" value="F:ATP binding"/>
    <property type="evidence" value="ECO:0007669"/>
    <property type="project" value="UniProtKB-KW"/>
</dbReference>
<feature type="domain" description="ABC transmembrane type-1" evidence="9">
    <location>
        <begin position="27"/>
        <end position="306"/>
    </location>
</feature>
<dbReference type="PROSITE" id="PS50893">
    <property type="entry name" value="ABC_TRANSPORTER_2"/>
    <property type="match status" value="1"/>
</dbReference>
<proteinExistence type="predicted"/>
<dbReference type="InterPro" id="IPR003593">
    <property type="entry name" value="AAA+_ATPase"/>
</dbReference>
<gene>
    <name evidence="10" type="ORF">DFO65_10643</name>
</gene>
<feature type="transmembrane region" description="Helical" evidence="7">
    <location>
        <begin position="62"/>
        <end position="79"/>
    </location>
</feature>
<feature type="transmembrane region" description="Helical" evidence="7">
    <location>
        <begin position="159"/>
        <end position="181"/>
    </location>
</feature>
<evidence type="ECO:0000256" key="1">
    <source>
        <dbReference type="ARBA" id="ARBA00004651"/>
    </source>
</evidence>
<keyword evidence="3" id="KW-0547">Nucleotide-binding</keyword>
<dbReference type="Proteomes" id="UP000253509">
    <property type="component" value="Unassembled WGS sequence"/>
</dbReference>
<dbReference type="PROSITE" id="PS00211">
    <property type="entry name" value="ABC_TRANSPORTER_1"/>
    <property type="match status" value="1"/>
</dbReference>
<protein>
    <submittedName>
        <fullName evidence="10">ATP-binding cassette subfamily B protein</fullName>
    </submittedName>
</protein>
<comment type="subcellular location">
    <subcellularLocation>
        <location evidence="1">Cell membrane</location>
        <topology evidence="1">Multi-pass membrane protein</topology>
    </subcellularLocation>
</comment>
<evidence type="ECO:0000259" key="9">
    <source>
        <dbReference type="PROSITE" id="PS50929"/>
    </source>
</evidence>
<keyword evidence="11" id="KW-1185">Reference proteome</keyword>
<dbReference type="SUPFAM" id="SSF90123">
    <property type="entry name" value="ABC transporter transmembrane region"/>
    <property type="match status" value="1"/>
</dbReference>
<dbReference type="Pfam" id="PF00664">
    <property type="entry name" value="ABC_membrane"/>
    <property type="match status" value="1"/>
</dbReference>
<evidence type="ECO:0000259" key="8">
    <source>
        <dbReference type="PROSITE" id="PS50893"/>
    </source>
</evidence>
<accession>A0A366IIQ0</accession>
<evidence type="ECO:0000256" key="5">
    <source>
        <dbReference type="ARBA" id="ARBA00022989"/>
    </source>
</evidence>
<dbReference type="CDD" id="cd03228">
    <property type="entry name" value="ABCC_MRP_Like"/>
    <property type="match status" value="1"/>
</dbReference>
<name>A0A366IIQ0_9MICO</name>
<evidence type="ECO:0000313" key="10">
    <source>
        <dbReference type="EMBL" id="RBP71200.1"/>
    </source>
</evidence>
<dbReference type="Pfam" id="PF00005">
    <property type="entry name" value="ABC_tran"/>
    <property type="match status" value="1"/>
</dbReference>
<dbReference type="GO" id="GO:0034040">
    <property type="term" value="F:ATPase-coupled lipid transmembrane transporter activity"/>
    <property type="evidence" value="ECO:0007669"/>
    <property type="project" value="TreeGrafter"/>
</dbReference>
<sequence>MSAMRPLLRVIRPAAPLLVRAGIHETLGALSRLGLGLTLAAATVGAIAPWTGSDAPDPVPDPLRLAILAGLLAVLAWFGQWRGGLWAHRADAALQRRLRERTLARIERRPLAWVDGRGGVAVKRMVTEDVDALHHLVGHAFGHLVAALVQAVAGLTALLLLAPAATVLSLLPLLAALVLAGRQRARLPEQMSRYQQAAGCVDRAAVEFAAGTAELKMFGRAAAGLSRFRAAADDHGRFVSEWARTVTPTMALQYVLLSAPAVWAVLGILAWARIVTPAELVVLAIVLPLLLSPVESLAFAAQELAGAQSAAARIDEVLSGPPDDAPCPLPRARPTPAPGPPTPVPASVHLRDLGVVVGNRELLSGVDVDIPCGATAVVVGRSGAGKSTLLETIAGLHPPAHGHIELAPEVTVAALWQRPFVLRASVLDNLRLACPEASEAECRAAAAAVGIDDRLRALPAGYRTVLGEGQSLSGGERQRLCLARALVARPGLLLLDEPVASLDPASARLVDDALRDLRGRCTIVRADHRPGPALEADLVLVIDSGRLVAAGPPALVLDETGALP</sequence>
<comment type="caution">
    <text evidence="10">The sequence shown here is derived from an EMBL/GenBank/DDBJ whole genome shotgun (WGS) entry which is preliminary data.</text>
</comment>
<dbReference type="Gene3D" id="3.40.50.300">
    <property type="entry name" value="P-loop containing nucleotide triphosphate hydrolases"/>
    <property type="match status" value="1"/>
</dbReference>
<dbReference type="PANTHER" id="PTHR24221">
    <property type="entry name" value="ATP-BINDING CASSETTE SUB-FAMILY B"/>
    <property type="match status" value="1"/>
</dbReference>
<dbReference type="SUPFAM" id="SSF52540">
    <property type="entry name" value="P-loop containing nucleoside triphosphate hydrolases"/>
    <property type="match status" value="1"/>
</dbReference>
<evidence type="ECO:0000256" key="3">
    <source>
        <dbReference type="ARBA" id="ARBA00022741"/>
    </source>
</evidence>
<dbReference type="Gene3D" id="1.20.1560.10">
    <property type="entry name" value="ABC transporter type 1, transmembrane domain"/>
    <property type="match status" value="1"/>
</dbReference>
<dbReference type="EMBL" id="QNSB01000006">
    <property type="protein sequence ID" value="RBP71200.1"/>
    <property type="molecule type" value="Genomic_DNA"/>
</dbReference>
<dbReference type="InterPro" id="IPR036640">
    <property type="entry name" value="ABC1_TM_sf"/>
</dbReference>
<feature type="transmembrane region" description="Helical" evidence="7">
    <location>
        <begin position="254"/>
        <end position="274"/>
    </location>
</feature>
<dbReference type="PROSITE" id="PS50929">
    <property type="entry name" value="ABC_TM1F"/>
    <property type="match status" value="1"/>
</dbReference>
<dbReference type="RefSeq" id="WP_113904302.1">
    <property type="nucleotide sequence ID" value="NZ_QNSB01000006.1"/>
</dbReference>
<dbReference type="GO" id="GO:0140359">
    <property type="term" value="F:ABC-type transporter activity"/>
    <property type="evidence" value="ECO:0007669"/>
    <property type="project" value="InterPro"/>
</dbReference>
<dbReference type="AlphaFoldDB" id="A0A366IIQ0"/>
<keyword evidence="4 10" id="KW-0067">ATP-binding</keyword>
<organism evidence="10 11">
    <name type="scientific">Brevibacterium celere</name>
    <dbReference type="NCBI Taxonomy" id="225845"/>
    <lineage>
        <taxon>Bacteria</taxon>
        <taxon>Bacillati</taxon>
        <taxon>Actinomycetota</taxon>
        <taxon>Actinomycetes</taxon>
        <taxon>Micrococcales</taxon>
        <taxon>Brevibacteriaceae</taxon>
        <taxon>Brevibacterium</taxon>
    </lineage>
</organism>
<keyword evidence="2 7" id="KW-0812">Transmembrane</keyword>